<reference evidence="3 4" key="1">
    <citation type="submission" date="2019-03" db="EMBL/GenBank/DDBJ databases">
        <title>Ramlibacter rhizophilus CCTCC AB2015357, whole genome shotgun sequence.</title>
        <authorList>
            <person name="Zhang X."/>
            <person name="Feng G."/>
            <person name="Zhu H."/>
        </authorList>
    </citation>
    <scope>NUCLEOTIDE SEQUENCE [LARGE SCALE GENOMIC DNA]</scope>
    <source>
        <strain evidence="3 4">CCTCC AB2015357</strain>
    </source>
</reference>
<gene>
    <name evidence="3" type="ORF">EZ242_19095</name>
</gene>
<keyword evidence="1" id="KW-0732">Signal</keyword>
<protein>
    <submittedName>
        <fullName evidence="3">Peptidase</fullName>
    </submittedName>
</protein>
<feature type="signal peptide" evidence="1">
    <location>
        <begin position="1"/>
        <end position="24"/>
    </location>
</feature>
<dbReference type="Proteomes" id="UP000297564">
    <property type="component" value="Unassembled WGS sequence"/>
</dbReference>
<evidence type="ECO:0000313" key="3">
    <source>
        <dbReference type="EMBL" id="TFY96792.1"/>
    </source>
</evidence>
<feature type="domain" description="PepSY" evidence="2">
    <location>
        <begin position="26"/>
        <end position="78"/>
    </location>
</feature>
<organism evidence="3 4">
    <name type="scientific">Ramlibacter rhizophilus</name>
    <dbReference type="NCBI Taxonomy" id="1781167"/>
    <lineage>
        <taxon>Bacteria</taxon>
        <taxon>Pseudomonadati</taxon>
        <taxon>Pseudomonadota</taxon>
        <taxon>Betaproteobacteria</taxon>
        <taxon>Burkholderiales</taxon>
        <taxon>Comamonadaceae</taxon>
        <taxon>Ramlibacter</taxon>
    </lineage>
</organism>
<comment type="caution">
    <text evidence="3">The sequence shown here is derived from an EMBL/GenBank/DDBJ whole genome shotgun (WGS) entry which is preliminary data.</text>
</comment>
<dbReference type="Pfam" id="PF03413">
    <property type="entry name" value="PepSY"/>
    <property type="match status" value="1"/>
</dbReference>
<evidence type="ECO:0000256" key="1">
    <source>
        <dbReference type="SAM" id="SignalP"/>
    </source>
</evidence>
<sequence length="82" mass="8730">MKATLSLPALLLSALMLAATPAWAQLSRDEAAAAAQRATGGRVLQVEPAEQSGRRAWRVKVLTPRGEVRVILIDAEGGRPSR</sequence>
<evidence type="ECO:0000259" key="2">
    <source>
        <dbReference type="Pfam" id="PF03413"/>
    </source>
</evidence>
<dbReference type="Gene3D" id="3.10.450.40">
    <property type="match status" value="1"/>
</dbReference>
<keyword evidence="4" id="KW-1185">Reference proteome</keyword>
<dbReference type="AlphaFoldDB" id="A0A4Z0BC55"/>
<dbReference type="InterPro" id="IPR025711">
    <property type="entry name" value="PepSY"/>
</dbReference>
<feature type="chain" id="PRO_5021323768" evidence="1">
    <location>
        <begin position="25"/>
        <end position="82"/>
    </location>
</feature>
<name>A0A4Z0BC55_9BURK</name>
<dbReference type="EMBL" id="SMLL01000008">
    <property type="protein sequence ID" value="TFY96792.1"/>
    <property type="molecule type" value="Genomic_DNA"/>
</dbReference>
<evidence type="ECO:0000313" key="4">
    <source>
        <dbReference type="Proteomes" id="UP000297564"/>
    </source>
</evidence>
<dbReference type="OrthoDB" id="8913913at2"/>
<proteinExistence type="predicted"/>
<accession>A0A4Z0BC55</accession>